<evidence type="ECO:0000313" key="4">
    <source>
        <dbReference type="EMBL" id="NJB66205.1"/>
    </source>
</evidence>
<evidence type="ECO:0000313" key="3">
    <source>
        <dbReference type="EMBL" id="HJH23502.1"/>
    </source>
</evidence>
<dbReference type="AlphaFoldDB" id="A0A1U9K235"/>
<keyword evidence="6" id="KW-1185">Reference proteome</keyword>
<proteinExistence type="predicted"/>
<reference evidence="3" key="3">
    <citation type="journal article" date="2021" name="PeerJ">
        <title>Extensive microbial diversity within the chicken gut microbiome revealed by metagenomics and culture.</title>
        <authorList>
            <person name="Gilroy R."/>
            <person name="Ravi A."/>
            <person name="Getino M."/>
            <person name="Pursley I."/>
            <person name="Horton D.L."/>
            <person name="Alikhan N.F."/>
            <person name="Baker D."/>
            <person name="Gharbi K."/>
            <person name="Hall N."/>
            <person name="Watson M."/>
            <person name="Adriaenssens E.M."/>
            <person name="Foster-Nyarko E."/>
            <person name="Jarju S."/>
            <person name="Secka A."/>
            <person name="Antonio M."/>
            <person name="Oren A."/>
            <person name="Chaudhuri R.R."/>
            <person name="La Ragione R."/>
            <person name="Hildebrand F."/>
            <person name="Pallen M.J."/>
        </authorList>
    </citation>
    <scope>NUCLEOTIDE SEQUENCE</scope>
    <source>
        <strain evidence="3">CHK175-13533</strain>
    </source>
</reference>
<reference evidence="3" key="4">
    <citation type="submission" date="2021-09" db="EMBL/GenBank/DDBJ databases">
        <authorList>
            <person name="Gilroy R."/>
        </authorList>
    </citation>
    <scope>NUCLEOTIDE SEQUENCE</scope>
    <source>
        <strain evidence="3">CHK175-13533</strain>
    </source>
</reference>
<evidence type="ECO:0000256" key="1">
    <source>
        <dbReference type="SAM" id="MobiDB-lite"/>
    </source>
</evidence>
<dbReference type="Gene3D" id="3.30.1340.30">
    <property type="match status" value="1"/>
</dbReference>
<evidence type="ECO:0000313" key="5">
    <source>
        <dbReference type="Proteomes" id="UP000189369"/>
    </source>
</evidence>
<reference evidence="2 5" key="1">
    <citation type="submission" date="2017-01" db="EMBL/GenBank/DDBJ databases">
        <title>Complete Genome Sequence of Paenalcaligenes hominis, Isolated from a paraplegic Patient with neurogenic bladder.</title>
        <authorList>
            <person name="Mukhopadhyay R."/>
            <person name="Joaquin J."/>
            <person name="Hogue R."/>
            <person name="Kilaru A."/>
            <person name="Jospin G."/>
            <person name="Mars K."/>
            <person name="Eisen J.A."/>
            <person name="Chaturvedi V."/>
        </authorList>
    </citation>
    <scope>NUCLEOTIDE SEQUENCE [LARGE SCALE GENOMIC DNA]</scope>
    <source>
        <strain evidence="2 5">15S00501</strain>
    </source>
</reference>
<dbReference type="Proteomes" id="UP000783934">
    <property type="component" value="Unassembled WGS sequence"/>
</dbReference>
<dbReference type="Proteomes" id="UP000189369">
    <property type="component" value="Chromosome"/>
</dbReference>
<name>A0A1U9K235_9BURK</name>
<organism evidence="2 5">
    <name type="scientific">Paenalcaligenes hominis</name>
    <dbReference type="NCBI Taxonomy" id="643674"/>
    <lineage>
        <taxon>Bacteria</taxon>
        <taxon>Pseudomonadati</taxon>
        <taxon>Pseudomonadota</taxon>
        <taxon>Betaproteobacteria</taxon>
        <taxon>Burkholderiales</taxon>
        <taxon>Alcaligenaceae</taxon>
        <taxon>Paenalcaligenes</taxon>
    </lineage>
</organism>
<accession>A0A1U9K235</accession>
<reference evidence="4 6" key="2">
    <citation type="submission" date="2020-03" db="EMBL/GenBank/DDBJ databases">
        <title>Genomic Encyclopedia of Type Strains, Phase IV (KMG-IV): sequencing the most valuable type-strain genomes for metagenomic binning, comparative biology and taxonomic classification.</title>
        <authorList>
            <person name="Goeker M."/>
        </authorList>
    </citation>
    <scope>NUCLEOTIDE SEQUENCE [LARGE SCALE GENOMIC DNA]</scope>
    <source>
        <strain evidence="4 6">DSM 26613</strain>
    </source>
</reference>
<dbReference type="EMBL" id="CP019697">
    <property type="protein sequence ID" value="AQS52097.1"/>
    <property type="molecule type" value="Genomic_DNA"/>
</dbReference>
<dbReference type="EMBL" id="DYTQ01000039">
    <property type="protein sequence ID" value="HJH23502.1"/>
    <property type="molecule type" value="Genomic_DNA"/>
</dbReference>
<evidence type="ECO:0000313" key="6">
    <source>
        <dbReference type="Proteomes" id="UP000783934"/>
    </source>
</evidence>
<dbReference type="STRING" id="643674.PAEH1_12165"/>
<gene>
    <name evidence="4" type="ORF">GGR41_002467</name>
    <name evidence="3" type="ORF">K8U84_03005</name>
    <name evidence="2" type="ORF">PAEH1_12165</name>
</gene>
<dbReference type="EMBL" id="JAATIZ010000005">
    <property type="protein sequence ID" value="NJB66205.1"/>
    <property type="molecule type" value="Genomic_DNA"/>
</dbReference>
<dbReference type="Proteomes" id="UP000700248">
    <property type="component" value="Unassembled WGS sequence"/>
</dbReference>
<dbReference type="RefSeq" id="WP_077734763.1">
    <property type="nucleotide sequence ID" value="NZ_BMCQ01000007.1"/>
</dbReference>
<sequence>MKKPQENYPGPRNTNEEPSFISEWEQEPTRVQPEALQIDAQADRELYHQVQAILERQAMTINHCQIEVNNGRVKLSGTGTDLESIKQIEYAIRALPDVIEFQCALRIS</sequence>
<evidence type="ECO:0000313" key="2">
    <source>
        <dbReference type="EMBL" id="AQS52097.1"/>
    </source>
</evidence>
<feature type="region of interest" description="Disordered" evidence="1">
    <location>
        <begin position="1"/>
        <end position="28"/>
    </location>
</feature>
<dbReference type="KEGG" id="phn:PAEH1_12165"/>
<protein>
    <submittedName>
        <fullName evidence="4">Osmotically-inducible protein OsmY</fullName>
    </submittedName>
</protein>